<dbReference type="AlphaFoldDB" id="A0ABD0KF62"/>
<reference evidence="1 2" key="1">
    <citation type="journal article" date="2023" name="Sci. Data">
        <title>Genome assembly of the Korean intertidal mud-creeper Batillaria attramentaria.</title>
        <authorList>
            <person name="Patra A.K."/>
            <person name="Ho P.T."/>
            <person name="Jun S."/>
            <person name="Lee S.J."/>
            <person name="Kim Y."/>
            <person name="Won Y.J."/>
        </authorList>
    </citation>
    <scope>NUCLEOTIDE SEQUENCE [LARGE SCALE GENOMIC DNA]</scope>
    <source>
        <strain evidence="1">Wonlab-2016</strain>
    </source>
</reference>
<gene>
    <name evidence="1" type="ORF">BaRGS_00023077</name>
</gene>
<protein>
    <submittedName>
        <fullName evidence="1">Uncharacterized protein</fullName>
    </submittedName>
</protein>
<proteinExistence type="predicted"/>
<organism evidence="1 2">
    <name type="scientific">Batillaria attramentaria</name>
    <dbReference type="NCBI Taxonomy" id="370345"/>
    <lineage>
        <taxon>Eukaryota</taxon>
        <taxon>Metazoa</taxon>
        <taxon>Spiralia</taxon>
        <taxon>Lophotrochozoa</taxon>
        <taxon>Mollusca</taxon>
        <taxon>Gastropoda</taxon>
        <taxon>Caenogastropoda</taxon>
        <taxon>Sorbeoconcha</taxon>
        <taxon>Cerithioidea</taxon>
        <taxon>Batillariidae</taxon>
        <taxon>Batillaria</taxon>
    </lineage>
</organism>
<comment type="caution">
    <text evidence="1">The sequence shown here is derived from an EMBL/GenBank/DDBJ whole genome shotgun (WGS) entry which is preliminary data.</text>
</comment>
<evidence type="ECO:0000313" key="2">
    <source>
        <dbReference type="Proteomes" id="UP001519460"/>
    </source>
</evidence>
<accession>A0ABD0KF62</accession>
<evidence type="ECO:0000313" key="1">
    <source>
        <dbReference type="EMBL" id="KAK7485628.1"/>
    </source>
</evidence>
<sequence>MTTTALRGVPLSKVLLINTCISKYYRRTRELNTVSQSTVKAAVLIIAGFHTQRQEIFPVCLSVLASRFMKKSHDCNLGVDIRNTTRQHVQ</sequence>
<name>A0ABD0KF62_9CAEN</name>
<keyword evidence="2" id="KW-1185">Reference proteome</keyword>
<dbReference type="Proteomes" id="UP001519460">
    <property type="component" value="Unassembled WGS sequence"/>
</dbReference>
<dbReference type="EMBL" id="JACVVK020000191">
    <property type="protein sequence ID" value="KAK7485628.1"/>
    <property type="molecule type" value="Genomic_DNA"/>
</dbReference>